<evidence type="ECO:0000256" key="1">
    <source>
        <dbReference type="ARBA" id="ARBA00006033"/>
    </source>
</evidence>
<dbReference type="SMART" id="SM00326">
    <property type="entry name" value="SH3"/>
    <property type="match status" value="1"/>
</dbReference>
<sequence>MNQQGHSNCNNNQFRAIPDLGRSEPSLPINSNVSNFQQRNPPPLPPRTNRSVQSYQPMYGDHRSLPLPYYSGYGTGMNYRGYGGYGSYGGYGGYSGTSGYNSYNQFGGPSGDVENRFVQLAEERTRPAFQSIETMVHTFSSITMMLESTFFAMTSSFRAILSVADNIGRLRSMFGHFLDTFALIRFMKWLYWKSMYMLGLRPDDPNSELLWRQTAIEVMNGGKTGSSSWPIFMFLSMLFAIPYLVHKLVHNAKELKINTDNPKEWFQQNEPMYTATATYDFNATSSEELSLRCGQKIWLAPKSLQPKDTPGWWKATDSVNVGLIPSSYVTVVGQIKKKSTVPEQGTANDCSENIGTSMAQSSNQKDKCSFPDLEEAYGTKIPEED</sequence>
<feature type="compositionally biased region" description="Polar residues" evidence="14">
    <location>
        <begin position="341"/>
        <end position="363"/>
    </location>
</feature>
<accession>A0A6J0CDB2</accession>
<evidence type="ECO:0000256" key="12">
    <source>
        <dbReference type="ARBA" id="ARBA00046271"/>
    </source>
</evidence>
<evidence type="ECO:0000256" key="8">
    <source>
        <dbReference type="ARBA" id="ARBA00023136"/>
    </source>
</evidence>
<dbReference type="Proteomes" id="UP000829291">
    <property type="component" value="Chromosome 2"/>
</dbReference>
<evidence type="ECO:0000256" key="7">
    <source>
        <dbReference type="ARBA" id="ARBA00023010"/>
    </source>
</evidence>
<dbReference type="FunCoup" id="A0A6J0CDB2">
    <property type="interactions" value="590"/>
</dbReference>
<dbReference type="InterPro" id="IPR001452">
    <property type="entry name" value="SH3_domain"/>
</dbReference>
<dbReference type="OrthoDB" id="10037838at2759"/>
<dbReference type="RefSeq" id="XP_046588215.1">
    <property type="nucleotide sequence ID" value="XM_046732259.1"/>
</dbReference>
<keyword evidence="8" id="KW-0472">Membrane</keyword>
<dbReference type="InterPro" id="IPR036028">
    <property type="entry name" value="SH3-like_dom_sf"/>
</dbReference>
<dbReference type="InterPro" id="IPR007223">
    <property type="entry name" value="Peroxin-13_N"/>
</dbReference>
<dbReference type="GO" id="GO:1990429">
    <property type="term" value="C:peroxisomal importomer complex"/>
    <property type="evidence" value="ECO:0007669"/>
    <property type="project" value="TreeGrafter"/>
</dbReference>
<keyword evidence="6" id="KW-1133">Transmembrane helix</keyword>
<keyword evidence="2 13" id="KW-0728">SH3 domain</keyword>
<evidence type="ECO:0000256" key="10">
    <source>
        <dbReference type="ARBA" id="ARBA00029693"/>
    </source>
</evidence>
<dbReference type="GeneID" id="107227849"/>
<dbReference type="RefSeq" id="XP_015524602.1">
    <property type="nucleotide sequence ID" value="XM_015669116.1"/>
</dbReference>
<dbReference type="CTD" id="5194"/>
<dbReference type="PRINTS" id="PR00452">
    <property type="entry name" value="SH3DOMAIN"/>
</dbReference>
<comment type="subcellular location">
    <subcellularLocation>
        <location evidence="12">Peroxisome membrane</location>
    </subcellularLocation>
</comment>
<keyword evidence="4" id="KW-0812">Transmembrane</keyword>
<dbReference type="PANTHER" id="PTHR19332:SF1">
    <property type="entry name" value="PEROXISOMAL MEMBRANE PROTEIN PEX13"/>
    <property type="match status" value="1"/>
</dbReference>
<evidence type="ECO:0000256" key="14">
    <source>
        <dbReference type="SAM" id="MobiDB-lite"/>
    </source>
</evidence>
<comment type="similarity">
    <text evidence="1">Belongs to the peroxin-13 family.</text>
</comment>
<feature type="compositionally biased region" description="Polar residues" evidence="14">
    <location>
        <begin position="28"/>
        <end position="39"/>
    </location>
</feature>
<evidence type="ECO:0000259" key="15">
    <source>
        <dbReference type="PROSITE" id="PS50002"/>
    </source>
</evidence>
<feature type="compositionally biased region" description="Polar residues" evidence="14">
    <location>
        <begin position="1"/>
        <end position="14"/>
    </location>
</feature>
<feature type="region of interest" description="Disordered" evidence="14">
    <location>
        <begin position="341"/>
        <end position="385"/>
    </location>
</feature>
<evidence type="ECO:0000256" key="4">
    <source>
        <dbReference type="ARBA" id="ARBA00022692"/>
    </source>
</evidence>
<keyword evidence="9" id="KW-0576">Peroxisome</keyword>
<evidence type="ECO:0000256" key="5">
    <source>
        <dbReference type="ARBA" id="ARBA00022927"/>
    </source>
</evidence>
<dbReference type="GO" id="GO:0016560">
    <property type="term" value="P:protein import into peroxisome matrix, docking"/>
    <property type="evidence" value="ECO:0007669"/>
    <property type="project" value="InterPro"/>
</dbReference>
<gene>
    <name evidence="17 18" type="primary">LOC107227849</name>
</gene>
<dbReference type="PANTHER" id="PTHR19332">
    <property type="entry name" value="PEROXISOMAL MEMBRANE PROTEIN PEX13"/>
    <property type="match status" value="1"/>
</dbReference>
<evidence type="ECO:0000256" key="9">
    <source>
        <dbReference type="ARBA" id="ARBA00023140"/>
    </source>
</evidence>
<feature type="domain" description="SH3" evidence="15">
    <location>
        <begin position="270"/>
        <end position="334"/>
    </location>
</feature>
<evidence type="ECO:0000256" key="3">
    <source>
        <dbReference type="ARBA" id="ARBA00022448"/>
    </source>
</evidence>
<dbReference type="PROSITE" id="PS50002">
    <property type="entry name" value="SH3"/>
    <property type="match status" value="1"/>
</dbReference>
<dbReference type="InParanoid" id="A0A6J0CDB2"/>
<evidence type="ECO:0000313" key="18">
    <source>
        <dbReference type="RefSeq" id="XP_046588215.1"/>
    </source>
</evidence>
<dbReference type="GO" id="GO:0005778">
    <property type="term" value="C:peroxisomal membrane"/>
    <property type="evidence" value="ECO:0007669"/>
    <property type="project" value="UniProtKB-SubCell"/>
</dbReference>
<dbReference type="Pfam" id="PF04088">
    <property type="entry name" value="Peroxin-13_N"/>
    <property type="match status" value="1"/>
</dbReference>
<evidence type="ECO:0000313" key="17">
    <source>
        <dbReference type="RefSeq" id="XP_015524602.1"/>
    </source>
</evidence>
<evidence type="ECO:0000313" key="16">
    <source>
        <dbReference type="Proteomes" id="UP000829291"/>
    </source>
</evidence>
<reference evidence="17" key="1">
    <citation type="submission" date="2025-04" db="UniProtKB">
        <authorList>
            <consortium name="RefSeq"/>
        </authorList>
    </citation>
    <scope>IDENTIFICATION</scope>
    <source>
        <tissue evidence="18">Thorax and Abdomen</tissue>
        <tissue evidence="17">Whole body</tissue>
    </source>
</reference>
<evidence type="ECO:0000256" key="6">
    <source>
        <dbReference type="ARBA" id="ARBA00022989"/>
    </source>
</evidence>
<dbReference type="CDD" id="cd11864">
    <property type="entry name" value="SH3_PEX13_eumet"/>
    <property type="match status" value="1"/>
</dbReference>
<organism evidence="16 17">
    <name type="scientific">Neodiprion lecontei</name>
    <name type="common">Redheaded pine sawfly</name>
    <dbReference type="NCBI Taxonomy" id="441921"/>
    <lineage>
        <taxon>Eukaryota</taxon>
        <taxon>Metazoa</taxon>
        <taxon>Ecdysozoa</taxon>
        <taxon>Arthropoda</taxon>
        <taxon>Hexapoda</taxon>
        <taxon>Insecta</taxon>
        <taxon>Pterygota</taxon>
        <taxon>Neoptera</taxon>
        <taxon>Endopterygota</taxon>
        <taxon>Hymenoptera</taxon>
        <taxon>Tenthredinoidea</taxon>
        <taxon>Diprionidae</taxon>
        <taxon>Diprioninae</taxon>
        <taxon>Neodiprion</taxon>
    </lineage>
</organism>
<dbReference type="AlphaFoldDB" id="A0A6J0CDB2"/>
<keyword evidence="5" id="KW-0653">Protein transport</keyword>
<keyword evidence="7" id="KW-0811">Translocation</keyword>
<evidence type="ECO:0000256" key="13">
    <source>
        <dbReference type="PROSITE-ProRule" id="PRU00192"/>
    </source>
</evidence>
<protein>
    <recommendedName>
        <fullName evidence="11">Peroxisomal membrane protein PEX13</fullName>
    </recommendedName>
    <alternativeName>
        <fullName evidence="10">Peroxin-13</fullName>
    </alternativeName>
</protein>
<dbReference type="Gene3D" id="2.30.30.40">
    <property type="entry name" value="SH3 Domains"/>
    <property type="match status" value="1"/>
</dbReference>
<feature type="region of interest" description="Disordered" evidence="14">
    <location>
        <begin position="1"/>
        <end position="50"/>
    </location>
</feature>
<keyword evidence="3" id="KW-0813">Transport</keyword>
<dbReference type="KEGG" id="nlo:107227849"/>
<name>A0A6J0CDB2_NEOLC</name>
<evidence type="ECO:0000256" key="11">
    <source>
        <dbReference type="ARBA" id="ARBA00034535"/>
    </source>
</evidence>
<dbReference type="Pfam" id="PF14604">
    <property type="entry name" value="SH3_9"/>
    <property type="match status" value="1"/>
</dbReference>
<proteinExistence type="inferred from homology"/>
<dbReference type="InterPro" id="IPR035463">
    <property type="entry name" value="Pex13"/>
</dbReference>
<keyword evidence="16" id="KW-1185">Reference proteome</keyword>
<evidence type="ECO:0000256" key="2">
    <source>
        <dbReference type="ARBA" id="ARBA00022443"/>
    </source>
</evidence>
<dbReference type="SUPFAM" id="SSF50044">
    <property type="entry name" value="SH3-domain"/>
    <property type="match status" value="1"/>
</dbReference>